<feature type="transmembrane region" description="Helical" evidence="8">
    <location>
        <begin position="711"/>
        <end position="729"/>
    </location>
</feature>
<feature type="transmembrane region" description="Helical" evidence="8">
    <location>
        <begin position="225"/>
        <end position="242"/>
    </location>
</feature>
<protein>
    <submittedName>
        <fullName evidence="11">ATPase, P-type (Transporting), HAD superfamily, subfamily IC</fullName>
    </submittedName>
</protein>
<dbReference type="GO" id="GO:0016020">
    <property type="term" value="C:membrane"/>
    <property type="evidence" value="ECO:0007669"/>
    <property type="project" value="UniProtKB-SubCell"/>
</dbReference>
<dbReference type="Gene3D" id="1.20.1110.10">
    <property type="entry name" value="Calcium-transporting ATPase, transmembrane domain"/>
    <property type="match status" value="2"/>
</dbReference>
<evidence type="ECO:0000313" key="11">
    <source>
        <dbReference type="EMBL" id="EHQ03849.1"/>
    </source>
</evidence>
<dbReference type="SFLD" id="SFLDF00027">
    <property type="entry name" value="p-type_atpase"/>
    <property type="match status" value="1"/>
</dbReference>
<dbReference type="InterPro" id="IPR023299">
    <property type="entry name" value="ATPase_P-typ_cyto_dom_N"/>
</dbReference>
<feature type="transmembrane region" description="Helical" evidence="8">
    <location>
        <begin position="806"/>
        <end position="826"/>
    </location>
</feature>
<keyword evidence="6 8" id="KW-1133">Transmembrane helix</keyword>
<keyword evidence="3" id="KW-0547">Nucleotide-binding</keyword>
<dbReference type="Gene3D" id="3.40.1110.10">
    <property type="entry name" value="Calcium-transporting ATPase, cytoplasmic domain N"/>
    <property type="match status" value="2"/>
</dbReference>
<dbReference type="GO" id="GO:0016887">
    <property type="term" value="F:ATP hydrolysis activity"/>
    <property type="evidence" value="ECO:0007669"/>
    <property type="project" value="InterPro"/>
</dbReference>
<dbReference type="SFLD" id="SFLDS00003">
    <property type="entry name" value="Haloacid_Dehalogenase"/>
    <property type="match status" value="1"/>
</dbReference>
<dbReference type="Pfam" id="PF00702">
    <property type="entry name" value="Hydrolase"/>
    <property type="match status" value="1"/>
</dbReference>
<name>H2BUH1_GILLR</name>
<dbReference type="InterPro" id="IPR018303">
    <property type="entry name" value="ATPase_P-typ_P_site"/>
</dbReference>
<dbReference type="Pfam" id="PF00689">
    <property type="entry name" value="Cation_ATPase_C"/>
    <property type="match status" value="1"/>
</dbReference>
<evidence type="ECO:0000313" key="12">
    <source>
        <dbReference type="Proteomes" id="UP000003844"/>
    </source>
</evidence>
<reference evidence="12" key="1">
    <citation type="journal article" date="2012" name="Stand. Genomic Sci.">
        <title>Genome sequence of the Antarctic rhodopsins-containing flavobacterium Gillisia limnaea type strain (R-8282(T)).</title>
        <authorList>
            <person name="Riedel T."/>
            <person name="Held B."/>
            <person name="Nolan M."/>
            <person name="Lucas S."/>
            <person name="Lapidus A."/>
            <person name="Tice H."/>
            <person name="Del Rio T.G."/>
            <person name="Cheng J.F."/>
            <person name="Han C."/>
            <person name="Tapia R."/>
            <person name="Goodwin L.A."/>
            <person name="Pitluck S."/>
            <person name="Liolios K."/>
            <person name="Mavromatis K."/>
            <person name="Pagani I."/>
            <person name="Ivanova N."/>
            <person name="Mikhailova N."/>
            <person name="Pati A."/>
            <person name="Chen A."/>
            <person name="Palaniappan K."/>
            <person name="Land M."/>
            <person name="Rohde M."/>
            <person name="Tindall B.J."/>
            <person name="Detter J.C."/>
            <person name="Goker M."/>
            <person name="Bristow J."/>
            <person name="Eisen J.A."/>
            <person name="Markowitz V."/>
            <person name="Hugenholtz P."/>
            <person name="Kyrpides N.C."/>
            <person name="Klenk H.P."/>
            <person name="Woyke T."/>
        </authorList>
    </citation>
    <scope>NUCLEOTIDE SEQUENCE [LARGE SCALE GENOMIC DNA]</scope>
    <source>
        <strain evidence="12">DSM 15749 / LMG 21470 / R-8282</strain>
    </source>
</reference>
<dbReference type="EMBL" id="JH594606">
    <property type="protein sequence ID" value="EHQ03849.1"/>
    <property type="molecule type" value="Genomic_DNA"/>
</dbReference>
<feature type="transmembrane region" description="Helical" evidence="8">
    <location>
        <begin position="774"/>
        <end position="794"/>
    </location>
</feature>
<feature type="transmembrane region" description="Helical" evidence="8">
    <location>
        <begin position="662"/>
        <end position="680"/>
    </location>
</feature>
<evidence type="ECO:0000256" key="6">
    <source>
        <dbReference type="ARBA" id="ARBA00022989"/>
    </source>
</evidence>
<dbReference type="InterPro" id="IPR059000">
    <property type="entry name" value="ATPase_P-type_domA"/>
</dbReference>
<gene>
    <name evidence="11" type="ORF">Gilli_3242</name>
</gene>
<keyword evidence="4" id="KW-0067">ATP-binding</keyword>
<feature type="transmembrane region" description="Helical" evidence="8">
    <location>
        <begin position="44"/>
        <end position="63"/>
    </location>
</feature>
<keyword evidence="2 8" id="KW-0812">Transmembrane</keyword>
<dbReference type="GO" id="GO:0005524">
    <property type="term" value="F:ATP binding"/>
    <property type="evidence" value="ECO:0007669"/>
    <property type="project" value="UniProtKB-KW"/>
</dbReference>
<dbReference type="SFLD" id="SFLDG00002">
    <property type="entry name" value="C1.7:_P-type_atpase_like"/>
    <property type="match status" value="1"/>
</dbReference>
<dbReference type="OrthoDB" id="1521937at2"/>
<evidence type="ECO:0000256" key="1">
    <source>
        <dbReference type="ARBA" id="ARBA00004141"/>
    </source>
</evidence>
<dbReference type="PRINTS" id="PR00120">
    <property type="entry name" value="HATPASE"/>
</dbReference>
<feature type="transmembrane region" description="Helical" evidence="8">
    <location>
        <begin position="631"/>
        <end position="656"/>
    </location>
</feature>
<dbReference type="PRINTS" id="PR00119">
    <property type="entry name" value="CATATPASE"/>
</dbReference>
<dbReference type="SUPFAM" id="SSF81665">
    <property type="entry name" value="Calcium ATPase, transmembrane domain M"/>
    <property type="match status" value="1"/>
</dbReference>
<evidence type="ECO:0000256" key="5">
    <source>
        <dbReference type="ARBA" id="ARBA00022967"/>
    </source>
</evidence>
<dbReference type="InterPro" id="IPR036412">
    <property type="entry name" value="HAD-like_sf"/>
</dbReference>
<dbReference type="Proteomes" id="UP000003844">
    <property type="component" value="Unassembled WGS sequence"/>
</dbReference>
<comment type="subcellular location">
    <subcellularLocation>
        <location evidence="1">Membrane</location>
        <topology evidence="1">Multi-pass membrane protein</topology>
    </subcellularLocation>
</comment>
<dbReference type="InterPro" id="IPR001757">
    <property type="entry name" value="P_typ_ATPase"/>
</dbReference>
<dbReference type="SUPFAM" id="SSF81653">
    <property type="entry name" value="Calcium ATPase, transduction domain A"/>
    <property type="match status" value="1"/>
</dbReference>
<dbReference type="eggNOG" id="COG0474">
    <property type="taxonomic scope" value="Bacteria"/>
</dbReference>
<sequence length="836" mass="93595">MKKENPFSFKGLSAEEVKVSRLKHGENSTKDRDSGYFLIAIKEIVLEPMFVLLVVTSTIYFILQEYTEGFFLLGAIILISAISFFQNARSRKALSALKEYTQSLTSVIRDNKITKVKSEEIVVGDMAVISEGEMITADGIVLQLNDFLVNESILTGESFSVTKGIAANEDCNVYQGTSVISGQCVFRVARVGRNTKLGVIDASLGDIHNIKSPLQKQISRFVKQMALWGVFIFLLIWGLSYYNSRDLLESLLKGLTISMSVLPEEIPVAFTTFMALGAYRLMKLGIIVRHTQTIETLGSATVLCTDKTGTITQNKMDLYKLYDHTTKKISDKKQWGSPESRKIISIGMWASESVPFDPMEKSLHAAYLKYAGKDERSLYKMIHEYPLGGKPPMMTHIFENHSGDRKIAVKGAPEAVIAHSNLNQDEIDEILKEVSNFASQGLRVLGVGEAHFAGNNFPETQEQFDFEFLGLLGFYDPPKKNIKNTLDTLYEAGIKIKIITGDNTLTTLAIAKQVGFRNEAGVITGEELMKLSNADFDEKVLNTSIFTRVFPEVKLKIVHSLKNQNQIVGMTGDGVNDAPALKAAHIGIAMGKRGSDIAKNSSSLILSDDDFGKMVDAVAMGRKIYFNLKKAIQYIISIHIPIILTVALPLVLGWIYPVIFTPVHVIFLELIMGPTCSIIYENEPLEKDGLKKPPRSIEITFLRWRELSRSVLQGLIITAGCLLIYQFSIQNSYGETLTRTMVFSSLIFANIFLTLVNRSFYFSMWSTFRNKNPLIWIIIAVSFVLLLVIIYQPAVASLFKVTPLNFYQFIITVGVGFASVIWFEIYKWVIRLRILK</sequence>
<evidence type="ECO:0000256" key="4">
    <source>
        <dbReference type="ARBA" id="ARBA00022840"/>
    </source>
</evidence>
<evidence type="ECO:0000256" key="2">
    <source>
        <dbReference type="ARBA" id="ARBA00022692"/>
    </source>
</evidence>
<dbReference type="NCBIfam" id="TIGR01494">
    <property type="entry name" value="ATPase_P-type"/>
    <property type="match status" value="2"/>
</dbReference>
<accession>H2BUH1</accession>
<dbReference type="STRING" id="865937.Gilli_3242"/>
<dbReference type="PANTHER" id="PTHR42861">
    <property type="entry name" value="CALCIUM-TRANSPORTING ATPASE"/>
    <property type="match status" value="1"/>
</dbReference>
<dbReference type="PROSITE" id="PS00154">
    <property type="entry name" value="ATPASE_E1_E2"/>
    <property type="match status" value="1"/>
</dbReference>
<dbReference type="Pfam" id="PF00122">
    <property type="entry name" value="E1-E2_ATPase"/>
    <property type="match status" value="1"/>
</dbReference>
<feature type="transmembrane region" description="Helical" evidence="8">
    <location>
        <begin position="741"/>
        <end position="762"/>
    </location>
</feature>
<dbReference type="InterPro" id="IPR044492">
    <property type="entry name" value="P_typ_ATPase_HD_dom"/>
</dbReference>
<dbReference type="RefSeq" id="WP_006990155.1">
    <property type="nucleotide sequence ID" value="NZ_JH594606.1"/>
</dbReference>
<feature type="domain" description="P-type ATPase A" evidence="9">
    <location>
        <begin position="101"/>
        <end position="200"/>
    </location>
</feature>
<evidence type="ECO:0000259" key="9">
    <source>
        <dbReference type="Pfam" id="PF00122"/>
    </source>
</evidence>
<keyword evidence="7 8" id="KW-0472">Membrane</keyword>
<feature type="transmembrane region" description="Helical" evidence="8">
    <location>
        <begin position="69"/>
        <end position="88"/>
    </location>
</feature>
<keyword evidence="12" id="KW-1185">Reference proteome</keyword>
<evidence type="ECO:0000256" key="7">
    <source>
        <dbReference type="ARBA" id="ARBA00023136"/>
    </source>
</evidence>
<dbReference type="Gene3D" id="2.70.150.10">
    <property type="entry name" value="Calcium-transporting ATPase, cytoplasmic transduction domain A"/>
    <property type="match status" value="1"/>
</dbReference>
<dbReference type="InterPro" id="IPR006068">
    <property type="entry name" value="ATPase_P-typ_cation-transptr_C"/>
</dbReference>
<dbReference type="Gene3D" id="3.40.50.1000">
    <property type="entry name" value="HAD superfamily/HAD-like"/>
    <property type="match status" value="2"/>
</dbReference>
<proteinExistence type="predicted"/>
<evidence type="ECO:0000256" key="8">
    <source>
        <dbReference type="SAM" id="Phobius"/>
    </source>
</evidence>
<dbReference type="InterPro" id="IPR023298">
    <property type="entry name" value="ATPase_P-typ_TM_dom_sf"/>
</dbReference>
<dbReference type="SUPFAM" id="SSF56784">
    <property type="entry name" value="HAD-like"/>
    <property type="match status" value="1"/>
</dbReference>
<dbReference type="InterPro" id="IPR023214">
    <property type="entry name" value="HAD_sf"/>
</dbReference>
<dbReference type="InterPro" id="IPR008250">
    <property type="entry name" value="ATPase_P-typ_transduc_dom_A_sf"/>
</dbReference>
<organism evidence="11 12">
    <name type="scientific">Gillisia limnaea (strain DSM 15749 / LMG 21470 / R-8282)</name>
    <dbReference type="NCBI Taxonomy" id="865937"/>
    <lineage>
        <taxon>Bacteria</taxon>
        <taxon>Pseudomonadati</taxon>
        <taxon>Bacteroidota</taxon>
        <taxon>Flavobacteriia</taxon>
        <taxon>Flavobacteriales</taxon>
        <taxon>Flavobacteriaceae</taxon>
        <taxon>Gillisia</taxon>
    </lineage>
</organism>
<evidence type="ECO:0000256" key="3">
    <source>
        <dbReference type="ARBA" id="ARBA00022741"/>
    </source>
</evidence>
<feature type="transmembrane region" description="Helical" evidence="8">
    <location>
        <begin position="262"/>
        <end position="282"/>
    </location>
</feature>
<dbReference type="HOGENOM" id="CLU_002360_9_0_10"/>
<keyword evidence="5" id="KW-1278">Translocase</keyword>
<dbReference type="AlphaFoldDB" id="H2BUH1"/>
<evidence type="ECO:0000259" key="10">
    <source>
        <dbReference type="Pfam" id="PF00689"/>
    </source>
</evidence>
<feature type="domain" description="Cation-transporting P-type ATPase C-terminal" evidence="10">
    <location>
        <begin position="657"/>
        <end position="829"/>
    </location>
</feature>